<evidence type="ECO:0000313" key="4">
    <source>
        <dbReference type="Proteomes" id="UP000003963"/>
    </source>
</evidence>
<dbReference type="AlphaFoldDB" id="D9WR47"/>
<gene>
    <name evidence="3" type="ORF">SSOG_01736</name>
</gene>
<keyword evidence="1" id="KW-0677">Repeat</keyword>
<dbReference type="SUPFAM" id="SSF52540">
    <property type="entry name" value="P-loop containing nucleoside triphosphate hydrolases"/>
    <property type="match status" value="1"/>
</dbReference>
<dbReference type="InterPro" id="IPR007111">
    <property type="entry name" value="NACHT_NTPase"/>
</dbReference>
<name>D9WR47_9ACTN</name>
<reference evidence="3 4" key="1">
    <citation type="submission" date="2009-02" db="EMBL/GenBank/DDBJ databases">
        <title>Annotation of Streptomyces hygroscopicus strain ATCC 53653.</title>
        <authorList>
            <consortium name="The Broad Institute Genome Sequencing Platform"/>
            <consortium name="Broad Institute Microbial Sequencing Center"/>
            <person name="Fischbach M."/>
            <person name="Godfrey P."/>
            <person name="Ward D."/>
            <person name="Young S."/>
            <person name="Zeng Q."/>
            <person name="Koehrsen M."/>
            <person name="Alvarado L."/>
            <person name="Berlin A.M."/>
            <person name="Bochicchio J."/>
            <person name="Borenstein D."/>
            <person name="Chapman S.B."/>
            <person name="Chen Z."/>
            <person name="Engels R."/>
            <person name="Freedman E."/>
            <person name="Gellesch M."/>
            <person name="Goldberg J."/>
            <person name="Griggs A."/>
            <person name="Gujja S."/>
            <person name="Heilman E.R."/>
            <person name="Heiman D.I."/>
            <person name="Hepburn T.A."/>
            <person name="Howarth C."/>
            <person name="Jen D."/>
            <person name="Larson L."/>
            <person name="Lewis B."/>
            <person name="Mehta T."/>
            <person name="Park D."/>
            <person name="Pearson M."/>
            <person name="Richards J."/>
            <person name="Roberts A."/>
            <person name="Saif S."/>
            <person name="Shea T.D."/>
            <person name="Shenoy N."/>
            <person name="Sisk P."/>
            <person name="Stolte C."/>
            <person name="Sykes S.N."/>
            <person name="Thomson T."/>
            <person name="Walk T."/>
            <person name="White J."/>
            <person name="Yandava C."/>
            <person name="Straight P."/>
            <person name="Clardy J."/>
            <person name="Hung D."/>
            <person name="Kolter R."/>
            <person name="Mekalanos J."/>
            <person name="Walker S."/>
            <person name="Walsh C.T."/>
            <person name="Wieland-Brown L.C."/>
            <person name="Haas B."/>
            <person name="Nusbaum C."/>
            <person name="Birren B."/>
        </authorList>
    </citation>
    <scope>NUCLEOTIDE SEQUENCE [LARGE SCALE GENOMIC DNA]</scope>
    <source>
        <strain evidence="3 4">ATCC 53653</strain>
    </source>
</reference>
<keyword evidence="4" id="KW-1185">Reference proteome</keyword>
<dbReference type="STRING" id="457427.SSOG_01736"/>
<dbReference type="Pfam" id="PF24883">
    <property type="entry name" value="NPHP3_N"/>
    <property type="match status" value="1"/>
</dbReference>
<dbReference type="Proteomes" id="UP000003963">
    <property type="component" value="Unassembled WGS sequence"/>
</dbReference>
<feature type="non-terminal residue" evidence="3">
    <location>
        <position position="916"/>
    </location>
</feature>
<dbReference type="InterPro" id="IPR056884">
    <property type="entry name" value="NPHP3-like_N"/>
</dbReference>
<dbReference type="InterPro" id="IPR027417">
    <property type="entry name" value="P-loop_NTPase"/>
</dbReference>
<protein>
    <submittedName>
        <fullName evidence="3">PE-PGRS family protein</fullName>
    </submittedName>
</protein>
<evidence type="ECO:0000313" key="3">
    <source>
        <dbReference type="EMBL" id="EFL22024.1"/>
    </source>
</evidence>
<dbReference type="InterPro" id="IPR009003">
    <property type="entry name" value="Peptidase_S1_PA"/>
</dbReference>
<dbReference type="Pfam" id="PF13365">
    <property type="entry name" value="Trypsin_2"/>
    <property type="match status" value="1"/>
</dbReference>
<evidence type="ECO:0000259" key="2">
    <source>
        <dbReference type="PROSITE" id="PS50837"/>
    </source>
</evidence>
<organism evidence="3 4">
    <name type="scientific">Streptomyces himastatinicus ATCC 53653</name>
    <dbReference type="NCBI Taxonomy" id="457427"/>
    <lineage>
        <taxon>Bacteria</taxon>
        <taxon>Bacillati</taxon>
        <taxon>Actinomycetota</taxon>
        <taxon>Actinomycetes</taxon>
        <taxon>Kitasatosporales</taxon>
        <taxon>Streptomycetaceae</taxon>
        <taxon>Streptomyces</taxon>
        <taxon>Streptomyces violaceusniger group</taxon>
    </lineage>
</organism>
<accession>D9WR47</accession>
<feature type="domain" description="NACHT" evidence="2">
    <location>
        <begin position="227"/>
        <end position="364"/>
    </location>
</feature>
<proteinExistence type="predicted"/>
<dbReference type="PROSITE" id="PS50837">
    <property type="entry name" value="NACHT"/>
    <property type="match status" value="1"/>
</dbReference>
<dbReference type="HOGENOM" id="CLU_317984_0_0_11"/>
<evidence type="ECO:0000256" key="1">
    <source>
        <dbReference type="ARBA" id="ARBA00022737"/>
    </source>
</evidence>
<dbReference type="EMBL" id="GG657754">
    <property type="protein sequence ID" value="EFL22024.1"/>
    <property type="molecule type" value="Genomic_DNA"/>
</dbReference>
<sequence length="916" mass="98777">MLTAAHVVASAMSVRVRFEADRPGERVLEAEVRFEHPPTDVAVLAVPLDEVPVVRFGRVGERDAVLRCSAMGFPAFKMRDGEDGRPYRDAEHVHGTCAVLSNRREGTLDLSVPPPDGSWDGMSGAAVFSGGRIVGIVAAHHHADGAGRLAVSRADRWAERLSDGERCAFERELSTSLAHLPDVLPPSRLGQIEAGYQVLLRDIAPPDLYGRDEELRELVDFCAGPDTYRWIQGRPWSGKTALVSWFALHPPRGVVPVSFFITSRLAGQADSTAYTEALVHQLAAIVGREPSPHASPVVRETERRALLAEAAERVAEDGATLLLVVDGLDEDRSARDGATGPSIASLLPERPPPNLRVLVASRPNPGLPLDVGPGHPLHHCPPSELGSTHYAEHLEHKARYELNKVLAGGEHLEKDIVGLIAAARGSLRPEDLRELTGRELYAVRHRVDGVFGRILRRRGRSARPDEERGFLFAHETLFIAATEMLGPDLLPYLDRIHAWSAGYRERGWPPETPPYVLHGYPRMVAALGDLERATRLATDPRRQDRIREETGSDSAALAEIDSVAAAVERAAPDDPGLLAALAAAGVLLAHRNSALPPNLPPVLARLGQLRRAEGLAWSVYDPLERGQALAGVAQVLAERGDERAVGLAREADRLVRDRSGGWRAMADVAAAREITKIVAVVLAGLGRTAEALDAADQVGNWNGHAAEALGRVSLAVRPYDPQLAAEVADRARRALTELITDDWDSDRAGQIRAFGAVASAFVPLDPAQAARFFDRIESLAEDERAAHLPVTTAYAAAELRTARPRSALHIGRLAAARAAARLAQLGDALSPKAELRTGIVTALADLGLIAEATELAGAWQRVDGNSWRSLVCRARDHAATGDWGTAERVAALIDEPKEAAETWAALAERALLGPDR</sequence>
<dbReference type="SUPFAM" id="SSF50494">
    <property type="entry name" value="Trypsin-like serine proteases"/>
    <property type="match status" value="1"/>
</dbReference>
<dbReference type="InterPro" id="IPR043504">
    <property type="entry name" value="Peptidase_S1_PA_chymotrypsin"/>
</dbReference>
<dbReference type="Gene3D" id="2.40.10.10">
    <property type="entry name" value="Trypsin-like serine proteases"/>
    <property type="match status" value="1"/>
</dbReference>